<keyword evidence="4" id="KW-1185">Reference proteome</keyword>
<feature type="compositionally biased region" description="Low complexity" evidence="2">
    <location>
        <begin position="231"/>
        <end position="241"/>
    </location>
</feature>
<feature type="coiled-coil region" evidence="1">
    <location>
        <begin position="25"/>
        <end position="52"/>
    </location>
</feature>
<feature type="compositionally biased region" description="Polar residues" evidence="2">
    <location>
        <begin position="272"/>
        <end position="284"/>
    </location>
</feature>
<sequence length="321" mass="34874">MEPLLRILMAEEPVSMTPQRAFEQADDLLQQAAALRENANDLQEQADFMYHRANTLTKTAKGLQQIAYQDREAMQVMWDKILRMSKEDFELYFSDSNHAARFKEMATRVEDGLVNVDQMNAFLSDFVDSIDSGNHRRSAAPEPEIPAMGEQAARSLLEPEPICKPTLKRRISTANEGDETVPYPAAKRLKRMRHNEESGPSSDGDKTINGQAVRPRSRAPAEHMVCNPQASTDAGETSGSESESDSAGGEEPDGHQVGSEATDSSDEEEKISSASSDIHTTTEGCDSADENSLVASGDTESESGRSSTSTSTSASSSSADC</sequence>
<dbReference type="EMBL" id="LGRB01000008">
    <property type="protein sequence ID" value="OCT52386.1"/>
    <property type="molecule type" value="Genomic_DNA"/>
</dbReference>
<feature type="region of interest" description="Disordered" evidence="2">
    <location>
        <begin position="166"/>
        <end position="321"/>
    </location>
</feature>
<evidence type="ECO:0000256" key="1">
    <source>
        <dbReference type="SAM" id="Coils"/>
    </source>
</evidence>
<dbReference type="AlphaFoldDB" id="A0A1C1CV51"/>
<comment type="caution">
    <text evidence="3">The sequence shown here is derived from an EMBL/GenBank/DDBJ whole genome shotgun (WGS) entry which is preliminary data.</text>
</comment>
<protein>
    <submittedName>
        <fullName evidence="3">Uncharacterized protein</fullName>
    </submittedName>
</protein>
<evidence type="ECO:0000313" key="4">
    <source>
        <dbReference type="Proteomes" id="UP000094526"/>
    </source>
</evidence>
<proteinExistence type="predicted"/>
<gene>
    <name evidence="3" type="ORF">CLCR_10547</name>
</gene>
<name>A0A1C1CV51_9EURO</name>
<dbReference type="Proteomes" id="UP000094526">
    <property type="component" value="Unassembled WGS sequence"/>
</dbReference>
<feature type="compositionally biased region" description="Acidic residues" evidence="2">
    <location>
        <begin position="242"/>
        <end position="251"/>
    </location>
</feature>
<dbReference type="VEuPathDB" id="FungiDB:CLCR_10547"/>
<evidence type="ECO:0000256" key="2">
    <source>
        <dbReference type="SAM" id="MobiDB-lite"/>
    </source>
</evidence>
<feature type="compositionally biased region" description="Low complexity" evidence="2">
    <location>
        <begin position="304"/>
        <end position="321"/>
    </location>
</feature>
<reference evidence="4" key="1">
    <citation type="submission" date="2015-07" db="EMBL/GenBank/DDBJ databases">
        <authorList>
            <person name="Teixeira M.M."/>
            <person name="Souza R.C."/>
            <person name="Almeida L.G."/>
            <person name="Vicente V.A."/>
            <person name="de Hoog S."/>
            <person name="Bocca A.L."/>
            <person name="de Almeida S.R."/>
            <person name="Vasconcelos A.T."/>
            <person name="Felipe M.S."/>
        </authorList>
    </citation>
    <scope>NUCLEOTIDE SEQUENCE [LARGE SCALE GENOMIC DNA]</scope>
    <source>
        <strain evidence="4">KSF</strain>
    </source>
</reference>
<dbReference type="VEuPathDB" id="FungiDB:G647_03789"/>
<organism evidence="3 4">
    <name type="scientific">Cladophialophora carrionii</name>
    <dbReference type="NCBI Taxonomy" id="86049"/>
    <lineage>
        <taxon>Eukaryota</taxon>
        <taxon>Fungi</taxon>
        <taxon>Dikarya</taxon>
        <taxon>Ascomycota</taxon>
        <taxon>Pezizomycotina</taxon>
        <taxon>Eurotiomycetes</taxon>
        <taxon>Chaetothyriomycetidae</taxon>
        <taxon>Chaetothyriales</taxon>
        <taxon>Herpotrichiellaceae</taxon>
        <taxon>Cladophialophora</taxon>
    </lineage>
</organism>
<evidence type="ECO:0000313" key="3">
    <source>
        <dbReference type="EMBL" id="OCT52386.1"/>
    </source>
</evidence>
<dbReference type="OrthoDB" id="4158459at2759"/>
<accession>A0A1C1CV51</accession>
<keyword evidence="1" id="KW-0175">Coiled coil</keyword>